<dbReference type="Proteomes" id="UP000236630">
    <property type="component" value="Unassembled WGS sequence"/>
</dbReference>
<feature type="transmembrane region" description="Helical" evidence="6">
    <location>
        <begin position="149"/>
        <end position="170"/>
    </location>
</feature>
<evidence type="ECO:0000256" key="6">
    <source>
        <dbReference type="SAM" id="Phobius"/>
    </source>
</evidence>
<dbReference type="STRING" id="55188.A0A2H5PFI9"/>
<evidence type="ECO:0000256" key="1">
    <source>
        <dbReference type="ARBA" id="ARBA00004141"/>
    </source>
</evidence>
<evidence type="ECO:0000313" key="8">
    <source>
        <dbReference type="Proteomes" id="UP000236630"/>
    </source>
</evidence>
<feature type="transmembrane region" description="Helical" evidence="6">
    <location>
        <begin position="12"/>
        <end position="35"/>
    </location>
</feature>
<dbReference type="AlphaFoldDB" id="A0A2H5PFI9"/>
<name>A0A2H5PFI9_CITUN</name>
<feature type="transmembrane region" description="Helical" evidence="6">
    <location>
        <begin position="47"/>
        <end position="66"/>
    </location>
</feature>
<keyword evidence="3 6" id="KW-0812">Transmembrane</keyword>
<evidence type="ECO:0000256" key="5">
    <source>
        <dbReference type="ARBA" id="ARBA00023136"/>
    </source>
</evidence>
<dbReference type="Pfam" id="PF00854">
    <property type="entry name" value="PTR2"/>
    <property type="match status" value="1"/>
</dbReference>
<dbReference type="Gene3D" id="1.20.1250.20">
    <property type="entry name" value="MFS general substrate transporter like domains"/>
    <property type="match status" value="1"/>
</dbReference>
<organism evidence="7 8">
    <name type="scientific">Citrus unshiu</name>
    <name type="common">Satsuma mandarin</name>
    <name type="synonym">Citrus nobilis var. unshiu</name>
    <dbReference type="NCBI Taxonomy" id="55188"/>
    <lineage>
        <taxon>Eukaryota</taxon>
        <taxon>Viridiplantae</taxon>
        <taxon>Streptophyta</taxon>
        <taxon>Embryophyta</taxon>
        <taxon>Tracheophyta</taxon>
        <taxon>Spermatophyta</taxon>
        <taxon>Magnoliopsida</taxon>
        <taxon>eudicotyledons</taxon>
        <taxon>Gunneridae</taxon>
        <taxon>Pentapetalae</taxon>
        <taxon>rosids</taxon>
        <taxon>malvids</taxon>
        <taxon>Sapindales</taxon>
        <taxon>Rutaceae</taxon>
        <taxon>Aurantioideae</taxon>
        <taxon>Citrus</taxon>
    </lineage>
</organism>
<evidence type="ECO:0000313" key="7">
    <source>
        <dbReference type="EMBL" id="GAY51130.1"/>
    </source>
</evidence>
<comment type="subcellular location">
    <subcellularLocation>
        <location evidence="1">Membrane</location>
        <topology evidence="1">Multi-pass membrane protein</topology>
    </subcellularLocation>
</comment>
<gene>
    <name evidence="7" type="ORF">CUMW_131960</name>
</gene>
<comment type="similarity">
    <text evidence="2">Belongs to the major facilitator superfamily. Proton-dependent oligopeptide transporter (POT/PTR) (TC 2.A.17) family.</text>
</comment>
<accession>A0A2H5PFI9</accession>
<sequence length="171" mass="18767">MIAPRMKWSWTGSLVGTNASAALAVLIAFTGIVYIQDHLGWKFGFTVPAILMLLLCFLFSLVSPLYDKLKASKGLFTGFAQVVVVACKNREFPLFRFLNKACIIRNPKEEELRALIKLTPLWSTGMIMAINISLNSFPLLQASSISSSLQIPAGSSSTFSIIALIIRVILI</sequence>
<keyword evidence="5 6" id="KW-0472">Membrane</keyword>
<keyword evidence="8" id="KW-1185">Reference proteome</keyword>
<evidence type="ECO:0000256" key="4">
    <source>
        <dbReference type="ARBA" id="ARBA00022989"/>
    </source>
</evidence>
<evidence type="ECO:0000256" key="3">
    <source>
        <dbReference type="ARBA" id="ARBA00022692"/>
    </source>
</evidence>
<dbReference type="InterPro" id="IPR000109">
    <property type="entry name" value="POT_fam"/>
</dbReference>
<keyword evidence="4 6" id="KW-1133">Transmembrane helix</keyword>
<dbReference type="GO" id="GO:0016020">
    <property type="term" value="C:membrane"/>
    <property type="evidence" value="ECO:0007669"/>
    <property type="project" value="UniProtKB-SubCell"/>
</dbReference>
<dbReference type="GO" id="GO:0022857">
    <property type="term" value="F:transmembrane transporter activity"/>
    <property type="evidence" value="ECO:0007669"/>
    <property type="project" value="InterPro"/>
</dbReference>
<evidence type="ECO:0000256" key="2">
    <source>
        <dbReference type="ARBA" id="ARBA00005982"/>
    </source>
</evidence>
<dbReference type="EMBL" id="BDQV01000068">
    <property type="protein sequence ID" value="GAY51130.1"/>
    <property type="molecule type" value="Genomic_DNA"/>
</dbReference>
<protein>
    <submittedName>
        <fullName evidence="7">Uncharacterized protein</fullName>
    </submittedName>
</protein>
<dbReference type="PANTHER" id="PTHR11654">
    <property type="entry name" value="OLIGOPEPTIDE TRANSPORTER-RELATED"/>
    <property type="match status" value="1"/>
</dbReference>
<dbReference type="InterPro" id="IPR036259">
    <property type="entry name" value="MFS_trans_sf"/>
</dbReference>
<comment type="caution">
    <text evidence="7">The sequence shown here is derived from an EMBL/GenBank/DDBJ whole genome shotgun (WGS) entry which is preliminary data.</text>
</comment>
<reference evidence="7 8" key="1">
    <citation type="journal article" date="2017" name="Front. Genet.">
        <title>Draft sequencing of the heterozygous diploid genome of Satsuma (Citrus unshiu Marc.) using a hybrid assembly approach.</title>
        <authorList>
            <person name="Shimizu T."/>
            <person name="Tanizawa Y."/>
            <person name="Mochizuki T."/>
            <person name="Nagasaki H."/>
            <person name="Yoshioka T."/>
            <person name="Toyoda A."/>
            <person name="Fujiyama A."/>
            <person name="Kaminuma E."/>
            <person name="Nakamura Y."/>
        </authorList>
    </citation>
    <scope>NUCLEOTIDE SEQUENCE [LARGE SCALE GENOMIC DNA]</scope>
    <source>
        <strain evidence="8">cv. Miyagawa wase</strain>
    </source>
</reference>
<feature type="transmembrane region" description="Helical" evidence="6">
    <location>
        <begin position="114"/>
        <end position="137"/>
    </location>
</feature>
<proteinExistence type="inferred from homology"/>